<proteinExistence type="predicted"/>
<dbReference type="AlphaFoldDB" id="A0A9P0YIG1"/>
<reference evidence="2" key="1">
    <citation type="submission" date="2022-07" db="EMBL/GenBank/DDBJ databases">
        <authorList>
            <person name="Macas J."/>
            <person name="Novak P."/>
            <person name="Neumann P."/>
        </authorList>
    </citation>
    <scope>NUCLEOTIDE SEQUENCE</scope>
</reference>
<dbReference type="EMBL" id="CAMAPE010000004">
    <property type="protein sequence ID" value="CAH9058611.1"/>
    <property type="molecule type" value="Genomic_DNA"/>
</dbReference>
<accession>A0A9P0YIG1</accession>
<evidence type="ECO:0000256" key="1">
    <source>
        <dbReference type="SAM" id="MobiDB-lite"/>
    </source>
</evidence>
<comment type="caution">
    <text evidence="2">The sequence shown here is derived from an EMBL/GenBank/DDBJ whole genome shotgun (WGS) entry which is preliminary data.</text>
</comment>
<evidence type="ECO:0000313" key="3">
    <source>
        <dbReference type="Proteomes" id="UP001152484"/>
    </source>
</evidence>
<name>A0A9P0YIG1_CUSEU</name>
<evidence type="ECO:0000313" key="2">
    <source>
        <dbReference type="EMBL" id="CAH9058611.1"/>
    </source>
</evidence>
<feature type="region of interest" description="Disordered" evidence="1">
    <location>
        <begin position="1"/>
        <end position="46"/>
    </location>
</feature>
<keyword evidence="3" id="KW-1185">Reference proteome</keyword>
<dbReference type="Proteomes" id="UP001152484">
    <property type="component" value="Unassembled WGS sequence"/>
</dbReference>
<organism evidence="2 3">
    <name type="scientific">Cuscuta europaea</name>
    <name type="common">European dodder</name>
    <dbReference type="NCBI Taxonomy" id="41803"/>
    <lineage>
        <taxon>Eukaryota</taxon>
        <taxon>Viridiplantae</taxon>
        <taxon>Streptophyta</taxon>
        <taxon>Embryophyta</taxon>
        <taxon>Tracheophyta</taxon>
        <taxon>Spermatophyta</taxon>
        <taxon>Magnoliopsida</taxon>
        <taxon>eudicotyledons</taxon>
        <taxon>Gunneridae</taxon>
        <taxon>Pentapetalae</taxon>
        <taxon>asterids</taxon>
        <taxon>lamiids</taxon>
        <taxon>Solanales</taxon>
        <taxon>Convolvulaceae</taxon>
        <taxon>Cuscuteae</taxon>
        <taxon>Cuscuta</taxon>
        <taxon>Cuscuta subgen. Cuscuta</taxon>
    </lineage>
</organism>
<sequence>MSCLRGSWNSATSGRGCGGGRGGMSSESRSRNEEQNSPLADSHESVQLRVVEQEIGSGSGMPDPPISKIWIIPEDMSSNPAVLDTIIHFMITNYMELGLLIIKLLRQQGSIGGIYSRGNIMS</sequence>
<protein>
    <submittedName>
        <fullName evidence="2">Uncharacterized protein</fullName>
    </submittedName>
</protein>
<gene>
    <name evidence="2" type="ORF">CEURO_LOCUS1282</name>
</gene>